<proteinExistence type="predicted"/>
<dbReference type="EMBL" id="JAPMOS010000024">
    <property type="protein sequence ID" value="KAJ4458890.1"/>
    <property type="molecule type" value="Genomic_DNA"/>
</dbReference>
<feature type="transmembrane region" description="Helical" evidence="1">
    <location>
        <begin position="265"/>
        <end position="287"/>
    </location>
</feature>
<evidence type="ECO:0000259" key="2">
    <source>
        <dbReference type="Pfam" id="PF25474"/>
    </source>
</evidence>
<feature type="transmembrane region" description="Helical" evidence="1">
    <location>
        <begin position="50"/>
        <end position="80"/>
    </location>
</feature>
<keyword evidence="1" id="KW-1133">Transmembrane helix</keyword>
<reference evidence="3" key="1">
    <citation type="journal article" date="2022" name="bioRxiv">
        <title>Genomics of Preaxostyla Flagellates Illuminates Evolutionary Transitions and the Path Towards Mitochondrial Loss.</title>
        <authorList>
            <person name="Novak L.V.F."/>
            <person name="Treitli S.C."/>
            <person name="Pyrih J."/>
            <person name="Halakuc P."/>
            <person name="Pipaliya S.V."/>
            <person name="Vacek V."/>
            <person name="Brzon O."/>
            <person name="Soukal P."/>
            <person name="Eme L."/>
            <person name="Dacks J.B."/>
            <person name="Karnkowska A."/>
            <person name="Elias M."/>
            <person name="Hampl V."/>
        </authorList>
    </citation>
    <scope>NUCLEOTIDE SEQUENCE</scope>
    <source>
        <strain evidence="3">RCP-MX</strain>
    </source>
</reference>
<dbReference type="InterPro" id="IPR057352">
    <property type="entry name" value="TPR_TmcB/C"/>
</dbReference>
<feature type="transmembrane region" description="Helical" evidence="1">
    <location>
        <begin position="101"/>
        <end position="124"/>
    </location>
</feature>
<dbReference type="PANTHER" id="PTHR31600:SF2">
    <property type="entry name" value="GAMETE ENRICHED GENE 10 PROTEIN-RELATED"/>
    <property type="match status" value="1"/>
</dbReference>
<feature type="transmembrane region" description="Helical" evidence="1">
    <location>
        <begin position="235"/>
        <end position="253"/>
    </location>
</feature>
<feature type="transmembrane region" description="Helical" evidence="1">
    <location>
        <begin position="144"/>
        <end position="170"/>
    </location>
</feature>
<dbReference type="Pfam" id="PF25474">
    <property type="entry name" value="TPR_TmcB"/>
    <property type="match status" value="1"/>
</dbReference>
<evidence type="ECO:0000313" key="3">
    <source>
        <dbReference type="EMBL" id="KAJ4458890.1"/>
    </source>
</evidence>
<dbReference type="InterPro" id="IPR052994">
    <property type="entry name" value="Tiny_macrocysts_regulators"/>
</dbReference>
<protein>
    <recommendedName>
        <fullName evidence="2">TmcB/TmcC TPR repeats domain-containing protein</fullName>
    </recommendedName>
</protein>
<accession>A0ABQ8UI36</accession>
<feature type="transmembrane region" description="Helical" evidence="1">
    <location>
        <begin position="206"/>
        <end position="228"/>
    </location>
</feature>
<feature type="domain" description="TmcB/TmcC TPR repeats" evidence="2">
    <location>
        <begin position="493"/>
        <end position="621"/>
    </location>
</feature>
<feature type="transmembrane region" description="Helical" evidence="1">
    <location>
        <begin position="182"/>
        <end position="200"/>
    </location>
</feature>
<keyword evidence="1" id="KW-0472">Membrane</keyword>
<name>A0ABQ8UI36_9EUKA</name>
<gene>
    <name evidence="3" type="ORF">PAPYR_5155</name>
</gene>
<evidence type="ECO:0000313" key="4">
    <source>
        <dbReference type="Proteomes" id="UP001141327"/>
    </source>
</evidence>
<evidence type="ECO:0000256" key="1">
    <source>
        <dbReference type="SAM" id="Phobius"/>
    </source>
</evidence>
<keyword evidence="4" id="KW-1185">Reference proteome</keyword>
<sequence>MDSPMPRFKALLFVLQFLQLFFLVVAVPTCFFQTNYVAIPLFILDFSFAHLSLLASYITFAICGGLVIMFIVLAMVLGALSHKDSVMLLWPLRILKGGNLLFLWVLFIPFLGSFLDIVDCRYLSDGTVVHDLFPDVQCWQLPHALPSVFSLLVISAFLLAATGSSLFVYPSVGFDRRSRGRFDLLVTFCKCILLICARLLTVHTVLRSVLMLLCTAGMLAMCLLFMPYHTRSANILYVSEYWIVCLAALEWVVMNVGVPGLAGSWVPFVGLVGAAVATTPFVGWLAYTRYNRAMAVSRTDVRRIIASRPPATTTPAPGTTIPGPRVIAPPEDSELPQTLELAAPTTSALDMSQPSGPAALGLPSAEQVIDRCRFAFTVEWATRFLQWSVGFTAADRVSLYNAISSHCFPPFLPPPDRKDPASDGRLIGYAKAIFSRGLTKFPESHGLLLNYAEFLTHFLHNPTSSIAVTRRCATLPGAAIDTRFCIYSAERTFEQAGDGAQHSGFMSMLTLRRHMREAQIHHKRAKNRVARVWTYLMRPKCDMRGLPPLLDSAVAHANTALAAYSSLLQSFPSNTQLLRLHPHLPSHPHPAYGSLFQDLYGDSELSESLFAHADQLEEDKTAGSVASEWYLSPFPAQVASQGRELVEVAYQGRKLLEVLMESSAGGLPIEGAGRLDNVTFGADTLVTVTTLTKKLLGLSNVLSNQLVANGAALSVSVPWTTAPAPVLLPVASGGALTSMGFDTQSLWTFTSDFASKAFRIGLAAPAQLGGDLLQSELLYLVFNGPLVLAPALIDSSLAIANSMGSTTMIMVSKQRKSVLSFYFGLPKEVVQREYSRLQKRKESDETGPS</sequence>
<keyword evidence="1" id="KW-0812">Transmembrane</keyword>
<dbReference type="Proteomes" id="UP001141327">
    <property type="component" value="Unassembled WGS sequence"/>
</dbReference>
<comment type="caution">
    <text evidence="3">The sequence shown here is derived from an EMBL/GenBank/DDBJ whole genome shotgun (WGS) entry which is preliminary data.</text>
</comment>
<dbReference type="PANTHER" id="PTHR31600">
    <property type="entry name" value="TINY MACROCYSTS PROTEIN B-RELATED"/>
    <property type="match status" value="1"/>
</dbReference>
<organism evidence="3 4">
    <name type="scientific">Paratrimastix pyriformis</name>
    <dbReference type="NCBI Taxonomy" id="342808"/>
    <lineage>
        <taxon>Eukaryota</taxon>
        <taxon>Metamonada</taxon>
        <taxon>Preaxostyla</taxon>
        <taxon>Paratrimastigidae</taxon>
        <taxon>Paratrimastix</taxon>
    </lineage>
</organism>